<dbReference type="Proteomes" id="UP001432251">
    <property type="component" value="Plasmid p1"/>
</dbReference>
<sequence length="110" mass="12154">MDALAELDRRHHDLTDQIGYWQHVIAAAEDGSAKIWRPADFTAGDFARVGGRWVEVLRVNTKSLAVSVCVERRPIVTTDHATSTGRVPYDNVTGRATPDEITRLTAPKKG</sequence>
<keyword evidence="2" id="KW-1185">Reference proteome</keyword>
<name>A0ACD5AQZ5_9ACTN</name>
<geneLocation type="plasmid" evidence="1 2">
    <name>p1</name>
</geneLocation>
<accession>A0ACD5AQZ5</accession>
<keyword evidence="1" id="KW-0614">Plasmid</keyword>
<gene>
    <name evidence="1" type="ORF">V2W30_41335</name>
</gene>
<reference evidence="1" key="1">
    <citation type="journal article" date="2025" name="Int. J. Syst. Evol. Microbiol.">
        <title>Streptomyces citrinus sp. nov., with yellow diffusible pigment.</title>
        <authorList>
            <person name="He Y."/>
            <person name="Yang E."/>
            <person name="Xu J."/>
            <person name="Sun Y."/>
            <person name="Sun L."/>
        </authorList>
    </citation>
    <scope>NUCLEOTIDE SEQUENCE</scope>
    <source>
        <strain evidence="1">Q6</strain>
    </source>
</reference>
<organism evidence="1 2">
    <name type="scientific">Streptomyces citrinus</name>
    <dbReference type="NCBI Taxonomy" id="3118173"/>
    <lineage>
        <taxon>Bacteria</taxon>
        <taxon>Bacillati</taxon>
        <taxon>Actinomycetota</taxon>
        <taxon>Actinomycetes</taxon>
        <taxon>Kitasatosporales</taxon>
        <taxon>Streptomycetaceae</taxon>
        <taxon>Streptomyces</taxon>
    </lineage>
</organism>
<evidence type="ECO:0000313" key="2">
    <source>
        <dbReference type="Proteomes" id="UP001432251"/>
    </source>
</evidence>
<dbReference type="EMBL" id="CP146023">
    <property type="protein sequence ID" value="WWQ69607.1"/>
    <property type="molecule type" value="Genomic_DNA"/>
</dbReference>
<protein>
    <submittedName>
        <fullName evidence="1">Uncharacterized protein</fullName>
    </submittedName>
</protein>
<proteinExistence type="predicted"/>
<evidence type="ECO:0000313" key="1">
    <source>
        <dbReference type="EMBL" id="WWQ69607.1"/>
    </source>
</evidence>